<organism evidence="1 2">
    <name type="scientific">Neophaeococcomyces mojaviensis</name>
    <dbReference type="NCBI Taxonomy" id="3383035"/>
    <lineage>
        <taxon>Eukaryota</taxon>
        <taxon>Fungi</taxon>
        <taxon>Dikarya</taxon>
        <taxon>Ascomycota</taxon>
        <taxon>Pezizomycotina</taxon>
        <taxon>Eurotiomycetes</taxon>
        <taxon>Chaetothyriomycetidae</taxon>
        <taxon>Chaetothyriales</taxon>
        <taxon>Chaetothyriales incertae sedis</taxon>
        <taxon>Neophaeococcomyces</taxon>
    </lineage>
</organism>
<evidence type="ECO:0000313" key="2">
    <source>
        <dbReference type="Proteomes" id="UP001172386"/>
    </source>
</evidence>
<name>A0ACC2ZUQ4_9EURO</name>
<keyword evidence="2" id="KW-1185">Reference proteome</keyword>
<proteinExistence type="predicted"/>
<sequence>MAMPNLEGKTAIVTGAGAGINLCFARLLLSKRVNVVIADIALRPEAKEVVDAYSSGTPRAVFQETDVRIWDQLNRMFEVCEKEFGAVDIVCPGAGVYEPLFSNFWIPPGTRPSADSPSGNRYTQLDINIIHPVRTTQLAICHFLKHNKSGSIVHISSIAAQSPGIMCPLYVASKYAISGFVKSLAQLETPLDPSIPKIRVTAVAPGVVRTPLWLENPEKLKWVEENKVAWIEPEEVADRMLELVVKEEYVGGTVLEVGKGHSRKVATWNDPGPSGPGMTVSNRGDAREEVWDKLATQGWGQVPQP</sequence>
<gene>
    <name evidence="1" type="ORF">H2198_009529</name>
</gene>
<accession>A0ACC2ZUQ4</accession>
<protein>
    <submittedName>
        <fullName evidence="1">Uncharacterized protein</fullName>
    </submittedName>
</protein>
<reference evidence="1" key="1">
    <citation type="submission" date="2022-10" db="EMBL/GenBank/DDBJ databases">
        <title>Culturing micro-colonial fungi from biological soil crusts in the Mojave desert and describing Neophaeococcomyces mojavensis, and introducing the new genera and species Taxawa tesnikishii.</title>
        <authorList>
            <person name="Kurbessoian T."/>
            <person name="Stajich J.E."/>
        </authorList>
    </citation>
    <scope>NUCLEOTIDE SEQUENCE</scope>
    <source>
        <strain evidence="1">JES_112</strain>
    </source>
</reference>
<evidence type="ECO:0000313" key="1">
    <source>
        <dbReference type="EMBL" id="KAJ9651174.1"/>
    </source>
</evidence>
<comment type="caution">
    <text evidence="1">The sequence shown here is derived from an EMBL/GenBank/DDBJ whole genome shotgun (WGS) entry which is preliminary data.</text>
</comment>
<dbReference type="EMBL" id="JAPDRQ010000276">
    <property type="protein sequence ID" value="KAJ9651174.1"/>
    <property type="molecule type" value="Genomic_DNA"/>
</dbReference>
<dbReference type="Proteomes" id="UP001172386">
    <property type="component" value="Unassembled WGS sequence"/>
</dbReference>